<keyword evidence="1" id="KW-1133">Transmembrane helix</keyword>
<evidence type="ECO:0000313" key="2">
    <source>
        <dbReference type="EMBL" id="WAQ99468.1"/>
    </source>
</evidence>
<dbReference type="EMBL" id="CP111014">
    <property type="protein sequence ID" value="WAQ99468.1"/>
    <property type="molecule type" value="Genomic_DNA"/>
</dbReference>
<gene>
    <name evidence="2" type="ORF">MAR_023841</name>
</gene>
<organism evidence="2 3">
    <name type="scientific">Mya arenaria</name>
    <name type="common">Soft-shell clam</name>
    <dbReference type="NCBI Taxonomy" id="6604"/>
    <lineage>
        <taxon>Eukaryota</taxon>
        <taxon>Metazoa</taxon>
        <taxon>Spiralia</taxon>
        <taxon>Lophotrochozoa</taxon>
        <taxon>Mollusca</taxon>
        <taxon>Bivalvia</taxon>
        <taxon>Autobranchia</taxon>
        <taxon>Heteroconchia</taxon>
        <taxon>Euheterodonta</taxon>
        <taxon>Imparidentia</taxon>
        <taxon>Neoheterodontei</taxon>
        <taxon>Myida</taxon>
        <taxon>Myoidea</taxon>
        <taxon>Myidae</taxon>
        <taxon>Mya</taxon>
    </lineage>
</organism>
<evidence type="ECO:0000256" key="1">
    <source>
        <dbReference type="SAM" id="Phobius"/>
    </source>
</evidence>
<keyword evidence="1" id="KW-0812">Transmembrane</keyword>
<evidence type="ECO:0000313" key="3">
    <source>
        <dbReference type="Proteomes" id="UP001164746"/>
    </source>
</evidence>
<keyword evidence="3" id="KW-1185">Reference proteome</keyword>
<dbReference type="Proteomes" id="UP001164746">
    <property type="component" value="Chromosome 3"/>
</dbReference>
<name>A0ABY7DQS8_MYAAR</name>
<protein>
    <submittedName>
        <fullName evidence="2">Uncharacterized protein</fullName>
    </submittedName>
</protein>
<accession>A0ABY7DQS8</accession>
<feature type="transmembrane region" description="Helical" evidence="1">
    <location>
        <begin position="29"/>
        <end position="46"/>
    </location>
</feature>
<proteinExistence type="predicted"/>
<reference evidence="2" key="1">
    <citation type="submission" date="2022-11" db="EMBL/GenBank/DDBJ databases">
        <title>Centuries of genome instability and evolution in soft-shell clam transmissible cancer (bioRxiv).</title>
        <authorList>
            <person name="Hart S.F.M."/>
            <person name="Yonemitsu M.A."/>
            <person name="Giersch R.M."/>
            <person name="Beal B.F."/>
            <person name="Arriagada G."/>
            <person name="Davis B.W."/>
            <person name="Ostrander E.A."/>
            <person name="Goff S.P."/>
            <person name="Metzger M.J."/>
        </authorList>
    </citation>
    <scope>NUCLEOTIDE SEQUENCE</scope>
    <source>
        <strain evidence="2">MELC-2E11</strain>
        <tissue evidence="2">Siphon/mantle</tissue>
    </source>
</reference>
<sequence length="59" mass="6799">MKYNKANTTQQIPCTVKGYGLRKDGLRQFLIVVSLATFFIWGRYQIKSTTVLVFKQNIA</sequence>
<keyword evidence="1" id="KW-0472">Membrane</keyword>